<dbReference type="EMBL" id="CALNXI010000901">
    <property type="protein sequence ID" value="CAH3145873.1"/>
    <property type="molecule type" value="Genomic_DNA"/>
</dbReference>
<sequence length="1140" mass="128259">MERNSTMKVPEGGEVVQFPERELDFDNDTLRAIAEVYKNEGNAEYQKREFTNAIHFYTEGINVNCRDDELNSKLHSNRATSYFYLGNYHESMNDAKAAVEMQPHYIKAIARGACACFELGLYEEAINWCDRGLAISKNHQTLLEIKKRSMDAQEKRKIRSTRETLKESECVDPQPNRKVPMIHFYERCLKNAKETGDHSKEANVYGSLGHAYYKLGDFKTAISYYERFLKLTGDVVDMSTVCNVYSGLGNAYFSLGHSKEAIDTYERCLTVIAKAKSECREIKGSVYGNLGISYHELGFFKKAIFCSERSLEIVREVGDISAEARLLGSIGCSYRCLGDVQKAIGYHERCLTLATEVKDKIREANAYGDLGNAYYCLGNFKKAVFYHEGLLRISKERGDRHGEGRAYSSLGNDYSRLGNFHKAVDYHERHLKLSLLHKDRPDEGVAYSNIGGTYHCLGEFKKAIDYQNRALEIAKELDNKLREGKAYSNLGSAFFRLGDYKKAIDCHQKRLKIAKELGDMSGEGIAYGSIGNAYLQLGNYLSARTYYDLRLKIAQAVTDRAAEGRAYGHLGHVCCELKDYTKAIDYYGLHLKIAQEVKERAVEGKAYGSLAKAYLCSGNKLEGKHYAELHLKIAKEVEDKVEIGNAYFTLGSIFESTDSLHEALEYFRASLKAFYDVRDRLESEDEWKISLRELYHDIFTSLSRILLKLDRPVEALCAAEEGRAQALKDLLKSHYGIQTTDANQSAEKETPDETLCGIPCNTIFLAFQVGVINTWVIQNDNNVHKRAKKIGDFNALGDFLTSVKRLVDSTFDAIGVRGTIKCEDRSLEKLHSRSKALDQEPPCDKTSLRSQEQQLRRLYDLIIDPIADLIHGDEIIIVPEGPLWLAPFAAFMDANSSFLFESFRIRVTPSLTVLKMISDRPTDHVKPSALLVGDPWVQEVVPASGIKLEELPSAKDEVDMIGKILDFIPLTGKDASKNEVLKRLSTVQLVHIAAHGRMETGEIALSPNPSRESKIPKDEDYLLTMKDVLDAKLQAKLVVLSCCHSGRGEIKAEGVVGIARAFIGAGARSVLVTLWNIDDEATLEFMKHFYQHLVKGKSASESLNRAMRCMRESEDFSEVKYWAPFVLIGDDVTLQFCGSS</sequence>
<organism evidence="3 4">
    <name type="scientific">Porites evermanni</name>
    <dbReference type="NCBI Taxonomy" id="104178"/>
    <lineage>
        <taxon>Eukaryota</taxon>
        <taxon>Metazoa</taxon>
        <taxon>Cnidaria</taxon>
        <taxon>Anthozoa</taxon>
        <taxon>Hexacorallia</taxon>
        <taxon>Scleractinia</taxon>
        <taxon>Fungiina</taxon>
        <taxon>Poritidae</taxon>
        <taxon>Porites</taxon>
    </lineage>
</organism>
<accession>A0ABN8PLY0</accession>
<evidence type="ECO:0000313" key="3">
    <source>
        <dbReference type="EMBL" id="CAH3145873.1"/>
    </source>
</evidence>
<dbReference type="PANTHER" id="PTHR10098:SF108">
    <property type="entry name" value="TETRATRICOPEPTIDE REPEAT PROTEIN 28"/>
    <property type="match status" value="1"/>
</dbReference>
<feature type="repeat" description="TPR" evidence="1">
    <location>
        <begin position="364"/>
        <end position="397"/>
    </location>
</feature>
<dbReference type="Pfam" id="PF12770">
    <property type="entry name" value="CHAT"/>
    <property type="match status" value="1"/>
</dbReference>
<feature type="repeat" description="TPR" evidence="1">
    <location>
        <begin position="444"/>
        <end position="477"/>
    </location>
</feature>
<protein>
    <recommendedName>
        <fullName evidence="2">CHAT domain-containing protein</fullName>
    </recommendedName>
</protein>
<dbReference type="Gene3D" id="1.25.40.10">
    <property type="entry name" value="Tetratricopeptide repeat domain"/>
    <property type="match status" value="5"/>
</dbReference>
<dbReference type="SUPFAM" id="SSF48452">
    <property type="entry name" value="TPR-like"/>
    <property type="match status" value="4"/>
</dbReference>
<dbReference type="PANTHER" id="PTHR10098">
    <property type="entry name" value="RAPSYN-RELATED"/>
    <property type="match status" value="1"/>
</dbReference>
<dbReference type="InterPro" id="IPR011990">
    <property type="entry name" value="TPR-like_helical_dom_sf"/>
</dbReference>
<keyword evidence="4" id="KW-1185">Reference proteome</keyword>
<reference evidence="3 4" key="1">
    <citation type="submission" date="2022-05" db="EMBL/GenBank/DDBJ databases">
        <authorList>
            <consortium name="Genoscope - CEA"/>
            <person name="William W."/>
        </authorList>
    </citation>
    <scope>NUCLEOTIDE SEQUENCE [LARGE SCALE GENOMIC DNA]</scope>
</reference>
<dbReference type="SMART" id="SM00028">
    <property type="entry name" value="TPR"/>
    <property type="match status" value="15"/>
</dbReference>
<dbReference type="PROSITE" id="PS50293">
    <property type="entry name" value="TPR_REGION"/>
    <property type="match status" value="1"/>
</dbReference>
<dbReference type="Pfam" id="PF13181">
    <property type="entry name" value="TPR_8"/>
    <property type="match status" value="4"/>
</dbReference>
<comment type="caution">
    <text evidence="3">The sequence shown here is derived from an EMBL/GenBank/DDBJ whole genome shotgun (WGS) entry which is preliminary data.</text>
</comment>
<dbReference type="Pfam" id="PF13424">
    <property type="entry name" value="TPR_12"/>
    <property type="match status" value="4"/>
</dbReference>
<feature type="domain" description="CHAT" evidence="2">
    <location>
        <begin position="854"/>
        <end position="1130"/>
    </location>
</feature>
<feature type="repeat" description="TPR" evidence="1">
    <location>
        <begin position="484"/>
        <end position="517"/>
    </location>
</feature>
<feature type="repeat" description="TPR" evidence="1">
    <location>
        <begin position="72"/>
        <end position="105"/>
    </location>
</feature>
<dbReference type="InterPro" id="IPR019734">
    <property type="entry name" value="TPR_rpt"/>
</dbReference>
<proteinExistence type="predicted"/>
<evidence type="ECO:0000259" key="2">
    <source>
        <dbReference type="Pfam" id="PF12770"/>
    </source>
</evidence>
<dbReference type="PROSITE" id="PS50005">
    <property type="entry name" value="TPR"/>
    <property type="match status" value="7"/>
</dbReference>
<feature type="repeat" description="TPR" evidence="1">
    <location>
        <begin position="404"/>
        <end position="437"/>
    </location>
</feature>
<keyword evidence="1" id="KW-0802">TPR repeat</keyword>
<dbReference type="Proteomes" id="UP001159427">
    <property type="component" value="Unassembled WGS sequence"/>
</dbReference>
<dbReference type="InterPro" id="IPR024983">
    <property type="entry name" value="CHAT_dom"/>
</dbReference>
<name>A0ABN8PLY0_9CNID</name>
<feature type="repeat" description="TPR" evidence="1">
    <location>
        <begin position="202"/>
        <end position="235"/>
    </location>
</feature>
<feature type="repeat" description="TPR" evidence="1">
    <location>
        <begin position="242"/>
        <end position="275"/>
    </location>
</feature>
<evidence type="ECO:0000313" key="4">
    <source>
        <dbReference type="Proteomes" id="UP001159427"/>
    </source>
</evidence>
<evidence type="ECO:0000256" key="1">
    <source>
        <dbReference type="PROSITE-ProRule" id="PRU00339"/>
    </source>
</evidence>
<gene>
    <name evidence="3" type="ORF">PEVE_00043795</name>
</gene>